<dbReference type="EMBL" id="CADCXV010000764">
    <property type="protein sequence ID" value="CAB0034965.1"/>
    <property type="molecule type" value="Genomic_DNA"/>
</dbReference>
<protein>
    <submittedName>
        <fullName evidence="1">Uncharacterized protein</fullName>
    </submittedName>
</protein>
<dbReference type="Proteomes" id="UP000479190">
    <property type="component" value="Unassembled WGS sequence"/>
</dbReference>
<gene>
    <name evidence="1" type="ORF">TBRA_LOCUS6863</name>
</gene>
<proteinExistence type="predicted"/>
<evidence type="ECO:0000313" key="2">
    <source>
        <dbReference type="Proteomes" id="UP000479190"/>
    </source>
</evidence>
<dbReference type="AlphaFoldDB" id="A0A6H5IC86"/>
<reference evidence="1 2" key="1">
    <citation type="submission" date="2020-02" db="EMBL/GenBank/DDBJ databases">
        <authorList>
            <person name="Ferguson B K."/>
        </authorList>
    </citation>
    <scope>NUCLEOTIDE SEQUENCE [LARGE SCALE GENOMIC DNA]</scope>
</reference>
<accession>A0A6H5IC86</accession>
<sequence length="171" mass="18906">MQILMVIKHLLQSKLVCITIINESNISPSRITNLSKCLRVCLCVSREQLWLTYERIACTRAATARRREIRRCYLKVGGAFIRQQQQQQLESCPSAALRARSHARFWIFRAKISTSPRANWSKVSTATVATINTTMAAAAQAAVAAAAVADSRSGSIVAGIVALKRFSAAWR</sequence>
<keyword evidence="2" id="KW-1185">Reference proteome</keyword>
<organism evidence="1 2">
    <name type="scientific">Trichogramma brassicae</name>
    <dbReference type="NCBI Taxonomy" id="86971"/>
    <lineage>
        <taxon>Eukaryota</taxon>
        <taxon>Metazoa</taxon>
        <taxon>Ecdysozoa</taxon>
        <taxon>Arthropoda</taxon>
        <taxon>Hexapoda</taxon>
        <taxon>Insecta</taxon>
        <taxon>Pterygota</taxon>
        <taxon>Neoptera</taxon>
        <taxon>Endopterygota</taxon>
        <taxon>Hymenoptera</taxon>
        <taxon>Apocrita</taxon>
        <taxon>Proctotrupomorpha</taxon>
        <taxon>Chalcidoidea</taxon>
        <taxon>Trichogrammatidae</taxon>
        <taxon>Trichogramma</taxon>
    </lineage>
</organism>
<evidence type="ECO:0000313" key="1">
    <source>
        <dbReference type="EMBL" id="CAB0034965.1"/>
    </source>
</evidence>
<name>A0A6H5IC86_9HYME</name>